<dbReference type="InterPro" id="IPR037064">
    <property type="entry name" value="Formiminotransferase_N_sf"/>
</dbReference>
<protein>
    <recommendedName>
        <fullName evidence="1">Formiminotransferase N-terminal subdomain domain-containing protein</fullName>
    </recommendedName>
</protein>
<dbReference type="AlphaFoldDB" id="A0A835H184"/>
<keyword evidence="3" id="KW-1185">Reference proteome</keyword>
<accession>A0A835H184</accession>
<sequence length="164" mass="18257">MVKAALETIDLESHCGSHPRLGIVDHICFHPLAQTSLDQAAWLARSVAADIGSNLHGLYSFSSKSWKKRFTYAKHKYTYVQVRLAKCLSERGGGIPSVQAMALAHGEDITEVACNLLEPSRVGADKVQREVERLAKKEGLSVGMGYFTDFSQEKIIQKYLKEYL</sequence>
<gene>
    <name evidence="2" type="ORF">IFM89_027268</name>
</gene>
<evidence type="ECO:0000313" key="3">
    <source>
        <dbReference type="Proteomes" id="UP000631114"/>
    </source>
</evidence>
<dbReference type="PANTHER" id="PTHR12234">
    <property type="entry name" value="FORMIMINOTRANSFERASE-CYCLODEAMINASE"/>
    <property type="match status" value="1"/>
</dbReference>
<dbReference type="GO" id="GO:0016740">
    <property type="term" value="F:transferase activity"/>
    <property type="evidence" value="ECO:0007669"/>
    <property type="project" value="InterPro"/>
</dbReference>
<dbReference type="Proteomes" id="UP000631114">
    <property type="component" value="Unassembled WGS sequence"/>
</dbReference>
<dbReference type="InterPro" id="IPR051623">
    <property type="entry name" value="FTCD"/>
</dbReference>
<dbReference type="Gene3D" id="3.30.990.10">
    <property type="entry name" value="Formiminotransferase, N-terminal subdomain"/>
    <property type="match status" value="1"/>
</dbReference>
<proteinExistence type="predicted"/>
<evidence type="ECO:0000313" key="2">
    <source>
        <dbReference type="EMBL" id="KAF9589698.1"/>
    </source>
</evidence>
<dbReference type="InterPro" id="IPR012886">
    <property type="entry name" value="Formiminotransferase_N"/>
</dbReference>
<dbReference type="Pfam" id="PF07837">
    <property type="entry name" value="FTCD_N"/>
    <property type="match status" value="1"/>
</dbReference>
<dbReference type="EMBL" id="JADFTS010000009">
    <property type="protein sequence ID" value="KAF9589698.1"/>
    <property type="molecule type" value="Genomic_DNA"/>
</dbReference>
<reference evidence="2 3" key="1">
    <citation type="submission" date="2020-10" db="EMBL/GenBank/DDBJ databases">
        <title>The Coptis chinensis genome and diversification of protoberbering-type alkaloids.</title>
        <authorList>
            <person name="Wang B."/>
            <person name="Shu S."/>
            <person name="Song C."/>
            <person name="Liu Y."/>
        </authorList>
    </citation>
    <scope>NUCLEOTIDE SEQUENCE [LARGE SCALE GENOMIC DNA]</scope>
    <source>
        <strain evidence="2">HL-2020</strain>
        <tissue evidence="2">Leaf</tissue>
    </source>
</reference>
<dbReference type="SUPFAM" id="SSF55116">
    <property type="entry name" value="Formiminotransferase domain of formiminotransferase-cyclodeaminase"/>
    <property type="match status" value="1"/>
</dbReference>
<evidence type="ECO:0000259" key="1">
    <source>
        <dbReference type="SMART" id="SM01222"/>
    </source>
</evidence>
<dbReference type="PANTHER" id="PTHR12234:SF1">
    <property type="entry name" value="FORMIMINOTRANSFERASE N-TERMINAL SUBDOMAIN-CONTAINING PROTEIN"/>
    <property type="match status" value="1"/>
</dbReference>
<dbReference type="SMART" id="SM01222">
    <property type="entry name" value="FTCD_N"/>
    <property type="match status" value="1"/>
</dbReference>
<dbReference type="OrthoDB" id="48036at2759"/>
<organism evidence="2 3">
    <name type="scientific">Coptis chinensis</name>
    <dbReference type="NCBI Taxonomy" id="261450"/>
    <lineage>
        <taxon>Eukaryota</taxon>
        <taxon>Viridiplantae</taxon>
        <taxon>Streptophyta</taxon>
        <taxon>Embryophyta</taxon>
        <taxon>Tracheophyta</taxon>
        <taxon>Spermatophyta</taxon>
        <taxon>Magnoliopsida</taxon>
        <taxon>Ranunculales</taxon>
        <taxon>Ranunculaceae</taxon>
        <taxon>Coptidoideae</taxon>
        <taxon>Coptis</taxon>
    </lineage>
</organism>
<dbReference type="GO" id="GO:0005542">
    <property type="term" value="F:folic acid binding"/>
    <property type="evidence" value="ECO:0007669"/>
    <property type="project" value="InterPro"/>
</dbReference>
<name>A0A835H184_9MAGN</name>
<feature type="domain" description="Formiminotransferase N-terminal subdomain" evidence="1">
    <location>
        <begin position="1"/>
        <end position="84"/>
    </location>
</feature>
<dbReference type="InterPro" id="IPR022384">
    <property type="entry name" value="FormiminoTrfase_cat_dom_sf"/>
</dbReference>
<comment type="caution">
    <text evidence="2">The sequence shown here is derived from an EMBL/GenBank/DDBJ whole genome shotgun (WGS) entry which is preliminary data.</text>
</comment>